<feature type="compositionally biased region" description="Polar residues" evidence="1">
    <location>
        <begin position="14"/>
        <end position="32"/>
    </location>
</feature>
<feature type="region of interest" description="Disordered" evidence="1">
    <location>
        <begin position="631"/>
        <end position="655"/>
    </location>
</feature>
<sequence length="712" mass="78641">MPLPKSKLGLALTRTPSSPLAYSTNSPSSDDPQLSAYAQMDIISTSRSRTCWTIRSISRLTLGLKRAKSANNLSLKRHLTPDLSAVHSTSPAVSPTPKYTEPGVINISLSNSFVPSDLERSPSSPFSTLSLCAPSFATTTATDLTSVDTDGAVASHSDSTTLGKDLGFKALWKKVKPTDKPDEGVPFDTDDAMFNPPIGGNAHASYHESNPILPPTHPTTCWRGGDRGEKDKDREGRHKDHRDHKDSKKSSRNRIIPLEEDIRRLFQECKIGLGNASLLSQALVHAKVEELKRGERGEVIKEFRLKCLSSQELIAAQIPWATAGADRSRREKERERQLLYGETTDSTPKAKEKQHSHSRDRTVSNNSLLADAAGIPESDSPIDEQTIEEKLLAALLEANGDLLSALGQYDDLDRVAQERKAEEKSRKETKMDRRAIAALDQQQQRLEEHGAGTGSVVNLSRSRSPSPVISRQGSRPSSVIIQHPLPQHPQALLTHPAQQHNTTQAPFDALDIFTWTLENRFDGMSTSRTPSPNTPSLESANWASGEMGGSVRDREILNELNTLNIDKGKRAWKGALAGDSDDEILTPIKPSAKALGKRRIEGSEEPEALPHPDDPYSRELGLAEAYDPYADVDMQYPPSGENFHSDSEDSESAYYPNGRPHSRNGFLHHLHHPPVHFVYDAAAERTQQRLREMEMQMEQMEMEKPAEVGNVH</sequence>
<feature type="compositionally biased region" description="Basic and acidic residues" evidence="1">
    <location>
        <begin position="598"/>
        <end position="617"/>
    </location>
</feature>
<feature type="region of interest" description="Disordered" evidence="1">
    <location>
        <begin position="324"/>
        <end position="366"/>
    </location>
</feature>
<feature type="region of interest" description="Disordered" evidence="1">
    <location>
        <begin position="1"/>
        <end position="32"/>
    </location>
</feature>
<dbReference type="PANTHER" id="PTHR47789">
    <property type="entry name" value="LAS SEVENTEEN-BINDING PROTEIN 5"/>
    <property type="match status" value="1"/>
</dbReference>
<dbReference type="GO" id="GO:0051666">
    <property type="term" value="P:actin cortical patch localization"/>
    <property type="evidence" value="ECO:0007669"/>
    <property type="project" value="TreeGrafter"/>
</dbReference>
<dbReference type="OrthoDB" id="10255964at2759"/>
<gene>
    <name evidence="2" type="ORF">D9757_003340</name>
</gene>
<feature type="compositionally biased region" description="Basic and acidic residues" evidence="1">
    <location>
        <begin position="224"/>
        <end position="249"/>
    </location>
</feature>
<proteinExistence type="predicted"/>
<evidence type="ECO:0000256" key="1">
    <source>
        <dbReference type="SAM" id="MobiDB-lite"/>
    </source>
</evidence>
<name>A0A8H5HYW4_9AGAR</name>
<comment type="caution">
    <text evidence="2">The sequence shown here is derived from an EMBL/GenBank/DDBJ whole genome shotgun (WGS) entry which is preliminary data.</text>
</comment>
<protein>
    <submittedName>
        <fullName evidence="2">Uncharacterized protein</fullName>
    </submittedName>
</protein>
<feature type="compositionally biased region" description="Low complexity" evidence="1">
    <location>
        <begin position="525"/>
        <end position="536"/>
    </location>
</feature>
<evidence type="ECO:0000313" key="3">
    <source>
        <dbReference type="Proteomes" id="UP000518752"/>
    </source>
</evidence>
<feature type="region of interest" description="Disordered" evidence="1">
    <location>
        <begin position="594"/>
        <end position="619"/>
    </location>
</feature>
<organism evidence="2 3">
    <name type="scientific">Collybiopsis confluens</name>
    <dbReference type="NCBI Taxonomy" id="2823264"/>
    <lineage>
        <taxon>Eukaryota</taxon>
        <taxon>Fungi</taxon>
        <taxon>Dikarya</taxon>
        <taxon>Basidiomycota</taxon>
        <taxon>Agaricomycotina</taxon>
        <taxon>Agaricomycetes</taxon>
        <taxon>Agaricomycetidae</taxon>
        <taxon>Agaricales</taxon>
        <taxon>Marasmiineae</taxon>
        <taxon>Omphalotaceae</taxon>
        <taxon>Collybiopsis</taxon>
    </lineage>
</organism>
<accession>A0A8H5HYW4</accession>
<dbReference type="AlphaFoldDB" id="A0A8H5HYW4"/>
<dbReference type="PANTHER" id="PTHR47789:SF2">
    <property type="entry name" value="VHS DOMAIN-CONTAINING PROTEIN"/>
    <property type="match status" value="1"/>
</dbReference>
<feature type="compositionally biased region" description="Basic and acidic residues" evidence="1">
    <location>
        <begin position="326"/>
        <end position="337"/>
    </location>
</feature>
<feature type="region of interest" description="Disordered" evidence="1">
    <location>
        <begin position="524"/>
        <end position="546"/>
    </location>
</feature>
<evidence type="ECO:0000313" key="2">
    <source>
        <dbReference type="EMBL" id="KAF5392013.1"/>
    </source>
</evidence>
<reference evidence="2 3" key="1">
    <citation type="journal article" date="2020" name="ISME J.">
        <title>Uncovering the hidden diversity of litter-decomposition mechanisms in mushroom-forming fungi.</title>
        <authorList>
            <person name="Floudas D."/>
            <person name="Bentzer J."/>
            <person name="Ahren D."/>
            <person name="Johansson T."/>
            <person name="Persson P."/>
            <person name="Tunlid A."/>
        </authorList>
    </citation>
    <scope>NUCLEOTIDE SEQUENCE [LARGE SCALE GENOMIC DNA]</scope>
    <source>
        <strain evidence="2 3">CBS 406.79</strain>
    </source>
</reference>
<feature type="region of interest" description="Disordered" evidence="1">
    <location>
        <begin position="447"/>
        <end position="475"/>
    </location>
</feature>
<dbReference type="InterPro" id="IPR045007">
    <property type="entry name" value="LSB5"/>
</dbReference>
<keyword evidence="3" id="KW-1185">Reference proteome</keyword>
<dbReference type="GO" id="GO:0030479">
    <property type="term" value="C:actin cortical patch"/>
    <property type="evidence" value="ECO:0007669"/>
    <property type="project" value="TreeGrafter"/>
</dbReference>
<dbReference type="Proteomes" id="UP000518752">
    <property type="component" value="Unassembled WGS sequence"/>
</dbReference>
<feature type="region of interest" description="Disordered" evidence="1">
    <location>
        <begin position="177"/>
        <end position="252"/>
    </location>
</feature>
<dbReference type="GO" id="GO:0006897">
    <property type="term" value="P:endocytosis"/>
    <property type="evidence" value="ECO:0007669"/>
    <property type="project" value="InterPro"/>
</dbReference>
<feature type="compositionally biased region" description="Basic and acidic residues" evidence="1">
    <location>
        <begin position="348"/>
        <end position="362"/>
    </location>
</feature>
<dbReference type="GO" id="GO:0007015">
    <property type="term" value="P:actin filament organization"/>
    <property type="evidence" value="ECO:0007669"/>
    <property type="project" value="InterPro"/>
</dbReference>
<dbReference type="EMBL" id="JAACJN010000007">
    <property type="protein sequence ID" value="KAF5392013.1"/>
    <property type="molecule type" value="Genomic_DNA"/>
</dbReference>